<evidence type="ECO:0000256" key="5">
    <source>
        <dbReference type="ARBA" id="ARBA00011917"/>
    </source>
</evidence>
<dbReference type="InterPro" id="IPR035680">
    <property type="entry name" value="Clx_II_MBL"/>
</dbReference>
<comment type="catalytic activity">
    <reaction evidence="1">
        <text>an S-(2-hydroxyacyl)glutathione + H2O = a 2-hydroxy carboxylate + glutathione + H(+)</text>
        <dbReference type="Rhea" id="RHEA:21864"/>
        <dbReference type="ChEBI" id="CHEBI:15377"/>
        <dbReference type="ChEBI" id="CHEBI:15378"/>
        <dbReference type="ChEBI" id="CHEBI:57925"/>
        <dbReference type="ChEBI" id="CHEBI:58896"/>
        <dbReference type="ChEBI" id="CHEBI:71261"/>
        <dbReference type="EC" id="3.1.2.6"/>
    </reaction>
</comment>
<dbReference type="STRING" id="650164.K5WYN4"/>
<evidence type="ECO:0000256" key="9">
    <source>
        <dbReference type="ARBA" id="ARBA00031044"/>
    </source>
</evidence>
<dbReference type="CDD" id="cd07723">
    <property type="entry name" value="hydroxyacylglutathione_hydrolase_MBL-fold"/>
    <property type="match status" value="1"/>
</dbReference>
<dbReference type="Pfam" id="PF00753">
    <property type="entry name" value="Lactamase_B"/>
    <property type="match status" value="1"/>
</dbReference>
<sequence length="255" mass="27715">MKVLSVPVRDDNYAYLLVDEKVNKALAVDPYDVPKVQAAAAQAGVELAGSLTTHHHHDHSGGNQVFADSFPNTPIYGGSNKAPALTNLVKDKDEITFGSITIKCLHTPCHTQDSICYYVTSDDASHPGGVFTGDTLFVAGCGRFFEGTAPEMTAALKYLTTLPDNTLVYNGHEYTKGNAAFAKSVESDNEALSRLEKLIQEDPATTGRTTIADEKEWNPFIRLNSSSIRKNINAADASEDDVMQTLRELKNSFRG</sequence>
<dbReference type="InParanoid" id="K5WYN4"/>
<dbReference type="HOGENOM" id="CLU_030571_4_0_1"/>
<evidence type="ECO:0000256" key="1">
    <source>
        <dbReference type="ARBA" id="ARBA00001623"/>
    </source>
</evidence>
<keyword evidence="6" id="KW-0479">Metal-binding</keyword>
<dbReference type="OrthoDB" id="515692at2759"/>
<dbReference type="FunCoup" id="K5WYN4">
    <property type="interactions" value="106"/>
</dbReference>
<dbReference type="AlphaFoldDB" id="K5WYN4"/>
<dbReference type="SUPFAM" id="SSF56281">
    <property type="entry name" value="Metallo-hydrolase/oxidoreductase"/>
    <property type="match status" value="1"/>
</dbReference>
<dbReference type="PANTHER" id="PTHR11935">
    <property type="entry name" value="BETA LACTAMASE DOMAIN"/>
    <property type="match status" value="1"/>
</dbReference>
<dbReference type="InterPro" id="IPR036866">
    <property type="entry name" value="RibonucZ/Hydroxyglut_hydro"/>
</dbReference>
<dbReference type="SMART" id="SM00849">
    <property type="entry name" value="Lactamase_B"/>
    <property type="match status" value="1"/>
</dbReference>
<dbReference type="UniPathway" id="UPA00619">
    <property type="reaction ID" value="UER00676"/>
</dbReference>
<proteinExistence type="inferred from homology"/>
<keyword evidence="7" id="KW-0378">Hydrolase</keyword>
<dbReference type="PANTHER" id="PTHR11935:SF94">
    <property type="entry name" value="TENZING NORGAY, ISOFORM C"/>
    <property type="match status" value="1"/>
</dbReference>
<dbReference type="InterPro" id="IPR032282">
    <property type="entry name" value="HAGH_C"/>
</dbReference>
<accession>K5WYN4</accession>
<comment type="cofactor">
    <cofactor evidence="2">
        <name>Zn(2+)</name>
        <dbReference type="ChEBI" id="CHEBI:29105"/>
    </cofactor>
</comment>
<evidence type="ECO:0000256" key="3">
    <source>
        <dbReference type="ARBA" id="ARBA00004963"/>
    </source>
</evidence>
<evidence type="ECO:0000256" key="4">
    <source>
        <dbReference type="ARBA" id="ARBA00006759"/>
    </source>
</evidence>
<dbReference type="GO" id="GO:0019243">
    <property type="term" value="P:methylglyoxal catabolic process to D-lactate via S-lactoyl-glutathione"/>
    <property type="evidence" value="ECO:0007669"/>
    <property type="project" value="InterPro"/>
</dbReference>
<keyword evidence="8" id="KW-0862">Zinc</keyword>
<evidence type="ECO:0000259" key="10">
    <source>
        <dbReference type="SMART" id="SM00849"/>
    </source>
</evidence>
<dbReference type="InterPro" id="IPR001279">
    <property type="entry name" value="Metallo-B-lactamas"/>
</dbReference>
<dbReference type="EC" id="3.1.2.6" evidence="5"/>
<dbReference type="Gene3D" id="3.60.15.10">
    <property type="entry name" value="Ribonuclease Z/Hydroxyacylglutathione hydrolase-like"/>
    <property type="match status" value="1"/>
</dbReference>
<name>K5WYN4_PHACS</name>
<feature type="domain" description="Metallo-beta-lactamase" evidence="10">
    <location>
        <begin position="11"/>
        <end position="172"/>
    </location>
</feature>
<evidence type="ECO:0000256" key="8">
    <source>
        <dbReference type="ARBA" id="ARBA00022833"/>
    </source>
</evidence>
<organism evidence="11 12">
    <name type="scientific">Phanerochaete carnosa (strain HHB-10118-sp)</name>
    <name type="common">White-rot fungus</name>
    <name type="synonym">Peniophora carnosa</name>
    <dbReference type="NCBI Taxonomy" id="650164"/>
    <lineage>
        <taxon>Eukaryota</taxon>
        <taxon>Fungi</taxon>
        <taxon>Dikarya</taxon>
        <taxon>Basidiomycota</taxon>
        <taxon>Agaricomycotina</taxon>
        <taxon>Agaricomycetes</taxon>
        <taxon>Polyporales</taxon>
        <taxon>Phanerochaetaceae</taxon>
        <taxon>Phanerochaete</taxon>
    </lineage>
</organism>
<dbReference type="Proteomes" id="UP000008370">
    <property type="component" value="Unassembled WGS sequence"/>
</dbReference>
<dbReference type="Pfam" id="PF16123">
    <property type="entry name" value="HAGH_C"/>
    <property type="match status" value="1"/>
</dbReference>
<reference evidence="11 12" key="1">
    <citation type="journal article" date="2012" name="BMC Genomics">
        <title>Comparative genomics of the white-rot fungi, Phanerochaete carnosa and P. chrysosporium, to elucidate the genetic basis of the distinct wood types they colonize.</title>
        <authorList>
            <person name="Suzuki H."/>
            <person name="MacDonald J."/>
            <person name="Syed K."/>
            <person name="Salamov A."/>
            <person name="Hori C."/>
            <person name="Aerts A."/>
            <person name="Henrissat B."/>
            <person name="Wiebenga A."/>
            <person name="vanKuyk P.A."/>
            <person name="Barry K."/>
            <person name="Lindquist E."/>
            <person name="LaButti K."/>
            <person name="Lapidus A."/>
            <person name="Lucas S."/>
            <person name="Coutinho P."/>
            <person name="Gong Y."/>
            <person name="Samejima M."/>
            <person name="Mahadevan R."/>
            <person name="Abou-Zaid M."/>
            <person name="de Vries R.P."/>
            <person name="Igarashi K."/>
            <person name="Yadav J.S."/>
            <person name="Grigoriev I.V."/>
            <person name="Master E.R."/>
        </authorList>
    </citation>
    <scope>NUCLEOTIDE SEQUENCE [LARGE SCALE GENOMIC DNA]</scope>
    <source>
        <strain evidence="11 12">HHB-10118-sp</strain>
    </source>
</reference>
<dbReference type="GO" id="GO:0046872">
    <property type="term" value="F:metal ion binding"/>
    <property type="evidence" value="ECO:0007669"/>
    <property type="project" value="UniProtKB-KW"/>
</dbReference>
<dbReference type="GO" id="GO:0004416">
    <property type="term" value="F:hydroxyacylglutathione hydrolase activity"/>
    <property type="evidence" value="ECO:0007669"/>
    <property type="project" value="UniProtKB-EC"/>
</dbReference>
<comment type="similarity">
    <text evidence="4">Belongs to the metallo-beta-lactamase superfamily. Glyoxalase II family.</text>
</comment>
<evidence type="ECO:0000313" key="11">
    <source>
        <dbReference type="EMBL" id="EKM55622.1"/>
    </source>
</evidence>
<evidence type="ECO:0000313" key="12">
    <source>
        <dbReference type="Proteomes" id="UP000008370"/>
    </source>
</evidence>
<keyword evidence="12" id="KW-1185">Reference proteome</keyword>
<gene>
    <name evidence="11" type="ORF">PHACADRAFT_256360</name>
</gene>
<dbReference type="InterPro" id="IPR017782">
    <property type="entry name" value="Hydroxyacylglutathione_Hdrlase"/>
</dbReference>
<dbReference type="EMBL" id="JH930472">
    <property type="protein sequence ID" value="EKM55622.1"/>
    <property type="molecule type" value="Genomic_DNA"/>
</dbReference>
<dbReference type="RefSeq" id="XP_007395942.1">
    <property type="nucleotide sequence ID" value="XM_007395880.1"/>
</dbReference>
<dbReference type="GeneID" id="18916561"/>
<dbReference type="KEGG" id="pco:PHACADRAFT_256360"/>
<protein>
    <recommendedName>
        <fullName evidence="5">hydroxyacylglutathione hydrolase</fullName>
        <ecNumber evidence="5">3.1.2.6</ecNumber>
    </recommendedName>
    <alternativeName>
        <fullName evidence="9">Glyoxalase II</fullName>
    </alternativeName>
</protein>
<comment type="pathway">
    <text evidence="3">Secondary metabolite metabolism; methylglyoxal degradation; (R)-lactate from methylglyoxal: step 2/2.</text>
</comment>
<evidence type="ECO:0000256" key="6">
    <source>
        <dbReference type="ARBA" id="ARBA00022723"/>
    </source>
</evidence>
<dbReference type="NCBIfam" id="TIGR03413">
    <property type="entry name" value="GSH_gloB"/>
    <property type="match status" value="1"/>
</dbReference>
<evidence type="ECO:0000256" key="7">
    <source>
        <dbReference type="ARBA" id="ARBA00022801"/>
    </source>
</evidence>
<dbReference type="HAMAP" id="MF_01374">
    <property type="entry name" value="Glyoxalase_2"/>
    <property type="match status" value="1"/>
</dbReference>
<evidence type="ECO:0000256" key="2">
    <source>
        <dbReference type="ARBA" id="ARBA00001947"/>
    </source>
</evidence>